<evidence type="ECO:0000256" key="4">
    <source>
        <dbReference type="ARBA" id="ARBA00023080"/>
    </source>
</evidence>
<comment type="cofactor">
    <cofactor evidence="5">
        <name>a divalent metal cation</name>
        <dbReference type="ChEBI" id="CHEBI:60240"/>
    </cofactor>
</comment>
<gene>
    <name evidence="6" type="primary">maf</name>
    <name evidence="6" type="ORF">E3W66_03055</name>
</gene>
<dbReference type="Gene3D" id="3.90.950.10">
    <property type="match status" value="1"/>
</dbReference>
<dbReference type="Proteomes" id="UP000298133">
    <property type="component" value="Unassembled WGS sequence"/>
</dbReference>
<dbReference type="GO" id="GO:0047429">
    <property type="term" value="F:nucleoside triphosphate diphosphatase activity"/>
    <property type="evidence" value="ECO:0007669"/>
    <property type="project" value="InterPro"/>
</dbReference>
<dbReference type="PIRSF" id="PIRSF006305">
    <property type="entry name" value="Maf"/>
    <property type="match status" value="1"/>
</dbReference>
<dbReference type="GO" id="GO:0005737">
    <property type="term" value="C:cytoplasm"/>
    <property type="evidence" value="ECO:0007669"/>
    <property type="project" value="UniProtKB-SubCell"/>
</dbReference>
<dbReference type="InterPro" id="IPR003697">
    <property type="entry name" value="Maf-like"/>
</dbReference>
<feature type="active site" description="Proton acceptor" evidence="5">
    <location>
        <position position="69"/>
    </location>
</feature>
<sequence>MSPLILASSSVWRHTALARLGLQFTCQSPEIDETAAAGEHCEQLATRLAAEKMAVIAAKNSESVVIGSDQVACHQGQPLAKPTTMDQLRQQLLRQSGATVTFYTAVCVGRGEWRRQFCDTTHVQFKRLSAAQIERYLQREQPLGCAGGFQVEGFGIALFEQIRSSDPTALVGLPLLGLSALLAEFGLDPLG</sequence>
<dbReference type="PANTHER" id="PTHR43213:SF10">
    <property type="entry name" value="7-METHYL-GTP PYROPHOSPHATASE"/>
    <property type="match status" value="1"/>
</dbReference>
<dbReference type="HAMAP" id="MF_00528">
    <property type="entry name" value="Maf"/>
    <property type="match status" value="1"/>
</dbReference>
<comment type="caution">
    <text evidence="6">The sequence shown here is derived from an EMBL/GenBank/DDBJ whole genome shotgun (WGS) entry which is preliminary data.</text>
</comment>
<evidence type="ECO:0000256" key="2">
    <source>
        <dbReference type="ARBA" id="ARBA00022490"/>
    </source>
</evidence>
<feature type="site" description="Important for substrate specificity" evidence="5">
    <location>
        <position position="152"/>
    </location>
</feature>
<dbReference type="AlphaFoldDB" id="A0A4Y8UKE3"/>
<comment type="catalytic activity">
    <reaction evidence="5">
        <text>N(7)-methyl-GTP + H2O = N(7)-methyl-GMP + diphosphate + H(+)</text>
        <dbReference type="Rhea" id="RHEA:58744"/>
        <dbReference type="ChEBI" id="CHEBI:15377"/>
        <dbReference type="ChEBI" id="CHEBI:15378"/>
        <dbReference type="ChEBI" id="CHEBI:33019"/>
        <dbReference type="ChEBI" id="CHEBI:58285"/>
        <dbReference type="ChEBI" id="CHEBI:87133"/>
    </reaction>
</comment>
<dbReference type="NCBIfam" id="TIGR00172">
    <property type="entry name" value="maf"/>
    <property type="match status" value="1"/>
</dbReference>
<dbReference type="CDD" id="cd00555">
    <property type="entry name" value="Maf"/>
    <property type="match status" value="1"/>
</dbReference>
<evidence type="ECO:0000256" key="3">
    <source>
        <dbReference type="ARBA" id="ARBA00022801"/>
    </source>
</evidence>
<evidence type="ECO:0000313" key="6">
    <source>
        <dbReference type="EMBL" id="TFH68938.1"/>
    </source>
</evidence>
<comment type="subcellular location">
    <subcellularLocation>
        <location evidence="1 5">Cytoplasm</location>
    </subcellularLocation>
</comment>
<keyword evidence="2 5" id="KW-0963">Cytoplasm</keyword>
<reference evidence="6 7" key="1">
    <citation type="submission" date="2019-03" db="EMBL/GenBank/DDBJ databases">
        <title>Draft genome of Gammaproteobacteria bacterium LSUCC0057, a member of the SAR92 clade.</title>
        <authorList>
            <person name="Lanclos V.C."/>
            <person name="Doiron C."/>
            <person name="Henson M.W."/>
            <person name="Thrash J.C."/>
        </authorList>
    </citation>
    <scope>NUCLEOTIDE SEQUENCE [LARGE SCALE GENOMIC DNA]</scope>
    <source>
        <strain evidence="6 7">LSUCC0057</strain>
    </source>
</reference>
<name>A0A4Y8UKE3_9GAMM</name>
<protein>
    <recommendedName>
        <fullName evidence="5">7-methyl-GTP pyrophosphatase</fullName>
        <shortName evidence="5">m(7)GTP pyrophosphatase</shortName>
        <ecNumber evidence="5">3.6.1.-</ecNumber>
    </recommendedName>
</protein>
<dbReference type="PANTHER" id="PTHR43213">
    <property type="entry name" value="BIFUNCTIONAL DTTP/UTP PYROPHOSPHATASE/METHYLTRANSFERASE PROTEIN-RELATED"/>
    <property type="match status" value="1"/>
</dbReference>
<dbReference type="GO" id="GO:0009117">
    <property type="term" value="P:nucleotide metabolic process"/>
    <property type="evidence" value="ECO:0007669"/>
    <property type="project" value="UniProtKB-KW"/>
</dbReference>
<proteinExistence type="inferred from homology"/>
<evidence type="ECO:0000256" key="1">
    <source>
        <dbReference type="ARBA" id="ARBA00004496"/>
    </source>
</evidence>
<dbReference type="SUPFAM" id="SSF52972">
    <property type="entry name" value="ITPase-like"/>
    <property type="match status" value="1"/>
</dbReference>
<evidence type="ECO:0000313" key="7">
    <source>
        <dbReference type="Proteomes" id="UP000298133"/>
    </source>
</evidence>
<dbReference type="InterPro" id="IPR029001">
    <property type="entry name" value="ITPase-like_fam"/>
</dbReference>
<dbReference type="OrthoDB" id="9813694at2"/>
<keyword evidence="7" id="KW-1185">Reference proteome</keyword>
<dbReference type="Pfam" id="PF02545">
    <property type="entry name" value="Maf"/>
    <property type="match status" value="1"/>
</dbReference>
<dbReference type="EC" id="3.6.1.-" evidence="5"/>
<accession>A0A4Y8UKE3</accession>
<keyword evidence="3 5" id="KW-0378">Hydrolase</keyword>
<comment type="function">
    <text evidence="5">Nucleoside triphosphate pyrophosphatase that hydrolyzes 7-methyl-GTP (m(7)GTP). May have a dual role in cell division arrest and in preventing the incorporation of modified nucleotides into cellular nucleic acids.</text>
</comment>
<evidence type="ECO:0000256" key="5">
    <source>
        <dbReference type="HAMAP-Rule" id="MF_00528"/>
    </source>
</evidence>
<organism evidence="6 7">
    <name type="scientific">Gammaproteobacteria bacterium LSUCC0057</name>
    <dbReference type="NCBI Taxonomy" id="2559237"/>
    <lineage>
        <taxon>Bacteria</taxon>
        <taxon>Pseudomonadati</taxon>
        <taxon>Pseudomonadota</taxon>
        <taxon>Gammaproteobacteria</taxon>
        <taxon>Cellvibrionales</taxon>
        <taxon>Porticoccaceae</taxon>
        <taxon>SAR92 clade</taxon>
    </lineage>
</organism>
<comment type="similarity">
    <text evidence="5">Belongs to the Maf family. YceF subfamily.</text>
</comment>
<dbReference type="EMBL" id="SPIA01000001">
    <property type="protein sequence ID" value="TFH68938.1"/>
    <property type="molecule type" value="Genomic_DNA"/>
</dbReference>
<feature type="site" description="Important for substrate specificity" evidence="5">
    <location>
        <position position="70"/>
    </location>
</feature>
<feature type="site" description="Important for substrate specificity" evidence="5">
    <location>
        <position position="12"/>
    </location>
</feature>
<keyword evidence="4 5" id="KW-0546">Nucleotide metabolism</keyword>
<comment type="caution">
    <text evidence="5">Lacks conserved residue(s) required for the propagation of feature annotation.</text>
</comment>